<dbReference type="Proteomes" id="UP001140074">
    <property type="component" value="Unassembled WGS sequence"/>
</dbReference>
<accession>A0A9W8IT86</accession>
<sequence>MKLGLVLFATVAALVVAVHGASPCGPVLLPDLNKAFPAGASKTYCDKGGEGAPVSECATNRDAVIGIDAGIKAYKVTRRGEVVASIAWMLFESGGWKYNINHTPGTIGQGTRCMMMWEFISEYAQSLFPEEYKKLMGASAAKPETATDAVKTSVIKLVLTNNISFSAAFWFLVNKAPTYHNNNAKLRDGNLEDFKEYVTKGIVTTWTAEREKLWNDVNKAIVFS</sequence>
<organism evidence="2 3">
    <name type="scientific">Coemansia aciculifera</name>
    <dbReference type="NCBI Taxonomy" id="417176"/>
    <lineage>
        <taxon>Eukaryota</taxon>
        <taxon>Fungi</taxon>
        <taxon>Fungi incertae sedis</taxon>
        <taxon>Zoopagomycota</taxon>
        <taxon>Kickxellomycotina</taxon>
        <taxon>Kickxellomycetes</taxon>
        <taxon>Kickxellales</taxon>
        <taxon>Kickxellaceae</taxon>
        <taxon>Coemansia</taxon>
    </lineage>
</organism>
<name>A0A9W8IT86_9FUNG</name>
<evidence type="ECO:0000313" key="2">
    <source>
        <dbReference type="EMBL" id="KAJ2865816.1"/>
    </source>
</evidence>
<feature type="chain" id="PRO_5040930981" evidence="1">
    <location>
        <begin position="21"/>
        <end position="224"/>
    </location>
</feature>
<evidence type="ECO:0000313" key="3">
    <source>
        <dbReference type="Proteomes" id="UP001140074"/>
    </source>
</evidence>
<feature type="signal peptide" evidence="1">
    <location>
        <begin position="1"/>
        <end position="20"/>
    </location>
</feature>
<keyword evidence="1" id="KW-0732">Signal</keyword>
<reference evidence="2" key="1">
    <citation type="submission" date="2022-07" db="EMBL/GenBank/DDBJ databases">
        <title>Phylogenomic reconstructions and comparative analyses of Kickxellomycotina fungi.</title>
        <authorList>
            <person name="Reynolds N.K."/>
            <person name="Stajich J.E."/>
            <person name="Barry K."/>
            <person name="Grigoriev I.V."/>
            <person name="Crous P."/>
            <person name="Smith M.E."/>
        </authorList>
    </citation>
    <scope>NUCLEOTIDE SEQUENCE</scope>
    <source>
        <strain evidence="2">RSA 476</strain>
    </source>
</reference>
<keyword evidence="3" id="KW-1185">Reference proteome</keyword>
<proteinExistence type="predicted"/>
<comment type="caution">
    <text evidence="2">The sequence shown here is derived from an EMBL/GenBank/DDBJ whole genome shotgun (WGS) entry which is preliminary data.</text>
</comment>
<gene>
    <name evidence="2" type="ORF">GGH94_001948</name>
</gene>
<protein>
    <submittedName>
        <fullName evidence="2">Uncharacterized protein</fullName>
    </submittedName>
</protein>
<evidence type="ECO:0000256" key="1">
    <source>
        <dbReference type="SAM" id="SignalP"/>
    </source>
</evidence>
<dbReference type="AlphaFoldDB" id="A0A9W8IT86"/>
<dbReference type="EMBL" id="JANBUY010000051">
    <property type="protein sequence ID" value="KAJ2865816.1"/>
    <property type="molecule type" value="Genomic_DNA"/>
</dbReference>